<feature type="transmembrane region" description="Helical" evidence="9">
    <location>
        <begin position="83"/>
        <end position="112"/>
    </location>
</feature>
<dbReference type="PANTHER" id="PTHR30531:SF14">
    <property type="entry name" value="SURFACE PRESENTATION OF ANTIGENS PROTEIN SPAS"/>
    <property type="match status" value="1"/>
</dbReference>
<evidence type="ECO:0000256" key="2">
    <source>
        <dbReference type="ARBA" id="ARBA00010690"/>
    </source>
</evidence>
<dbReference type="MEROPS" id="N06.001"/>
<evidence type="ECO:0000256" key="7">
    <source>
        <dbReference type="ARBA" id="ARBA00023136"/>
    </source>
</evidence>
<keyword evidence="6" id="KW-0843">Virulence</keyword>
<keyword evidence="4 9" id="KW-0812">Transmembrane</keyword>
<dbReference type="eggNOG" id="COG4792">
    <property type="taxonomic scope" value="Bacteria"/>
</dbReference>
<evidence type="ECO:0000256" key="9">
    <source>
        <dbReference type="SAM" id="Phobius"/>
    </source>
</evidence>
<dbReference type="SUPFAM" id="SSF160544">
    <property type="entry name" value="EscU C-terminal domain-like"/>
    <property type="match status" value="1"/>
</dbReference>
<dbReference type="InterPro" id="IPR006135">
    <property type="entry name" value="T3SS_substrate_exporter"/>
</dbReference>
<feature type="region of interest" description="Disordered" evidence="8">
    <location>
        <begin position="1"/>
        <end position="20"/>
    </location>
</feature>
<dbReference type="InterPro" id="IPR006307">
    <property type="entry name" value="BsaZ-like"/>
</dbReference>
<dbReference type="Gene3D" id="3.40.1690.10">
    <property type="entry name" value="secretion proteins EscU"/>
    <property type="match status" value="1"/>
</dbReference>
<feature type="transmembrane region" description="Helical" evidence="9">
    <location>
        <begin position="29"/>
        <end position="50"/>
    </location>
</feature>
<dbReference type="GO" id="GO:0009306">
    <property type="term" value="P:protein secretion"/>
    <property type="evidence" value="ECO:0007669"/>
    <property type="project" value="InterPro"/>
</dbReference>
<comment type="similarity">
    <text evidence="2">Belongs to the type III secretion exporter family.</text>
</comment>
<dbReference type="KEGG" id="hch:HCH_05114"/>
<comment type="subcellular location">
    <subcellularLocation>
        <location evidence="1">Cell membrane</location>
        <topology evidence="1">Multi-pass membrane protein</topology>
    </subcellularLocation>
</comment>
<dbReference type="STRING" id="349521.HCH_05114"/>
<dbReference type="PANTHER" id="PTHR30531">
    <property type="entry name" value="FLAGELLAR BIOSYNTHETIC PROTEIN FLHB"/>
    <property type="match status" value="1"/>
</dbReference>
<name>Q2SC29_HAHCH</name>
<sequence>MSDEKTEKPTPKKLRDARKKGQVAHSKDVVSTATICAMFLLLLATSDTYLSHLSILIELPAQYMDRPFLEALPMVVDNVIYELIYLTLMPVGVVMASAILANFLQVGALFAVESLKPDLKKLNPVEGFKKIFCVKNFIEFIKSLIKVGVLSYLVYMLIKDNLNDSARLHYCEVECIPDFVGTLLKQLILYSAITFIALAAADFFIQKQQFIKQQKMSKDEVKREYKQMEGSPEIKGKRKQIHREMMNTSIPAQVKKCSAIVTNPTHLAVGIYYEKGVEDVPKVMVKGADQMAKVIRKIAEEEGIPMMENVPLARGLWKRAQVNDYVPPDLFEAVAAVLQWVDSLDQQRQQR</sequence>
<evidence type="ECO:0000313" key="10">
    <source>
        <dbReference type="EMBL" id="ABC31795.1"/>
    </source>
</evidence>
<organism evidence="10 11">
    <name type="scientific">Hahella chejuensis (strain KCTC 2396)</name>
    <dbReference type="NCBI Taxonomy" id="349521"/>
    <lineage>
        <taxon>Bacteria</taxon>
        <taxon>Pseudomonadati</taxon>
        <taxon>Pseudomonadota</taxon>
        <taxon>Gammaproteobacteria</taxon>
        <taxon>Oceanospirillales</taxon>
        <taxon>Hahellaceae</taxon>
        <taxon>Hahella</taxon>
    </lineage>
</organism>
<dbReference type="NCBIfam" id="TIGR01404">
    <property type="entry name" value="FlhB_rel_III"/>
    <property type="match status" value="1"/>
</dbReference>
<dbReference type="PRINTS" id="PR00950">
    <property type="entry name" value="TYPE3IMSPROT"/>
</dbReference>
<evidence type="ECO:0000256" key="1">
    <source>
        <dbReference type="ARBA" id="ARBA00004651"/>
    </source>
</evidence>
<evidence type="ECO:0000256" key="8">
    <source>
        <dbReference type="SAM" id="MobiDB-lite"/>
    </source>
</evidence>
<reference evidence="10 11" key="1">
    <citation type="journal article" date="2005" name="Nucleic Acids Res.">
        <title>Genomic blueprint of Hahella chejuensis, a marine microbe producing an algicidal agent.</title>
        <authorList>
            <person name="Jeong H."/>
            <person name="Yim J.H."/>
            <person name="Lee C."/>
            <person name="Choi S.-H."/>
            <person name="Park Y.K."/>
            <person name="Yoon S.H."/>
            <person name="Hur C.-G."/>
            <person name="Kang H.-Y."/>
            <person name="Kim D."/>
            <person name="Lee H.H."/>
            <person name="Park K.H."/>
            <person name="Park S.-H."/>
            <person name="Park H.-S."/>
            <person name="Lee H.K."/>
            <person name="Oh T.K."/>
            <person name="Kim J.F."/>
        </authorList>
    </citation>
    <scope>NUCLEOTIDE SEQUENCE [LARGE SCALE GENOMIC DNA]</scope>
    <source>
        <strain evidence="10 11">KCTC 2396</strain>
    </source>
</reference>
<feature type="transmembrane region" description="Helical" evidence="9">
    <location>
        <begin position="137"/>
        <end position="158"/>
    </location>
</feature>
<evidence type="ECO:0000256" key="3">
    <source>
        <dbReference type="ARBA" id="ARBA00022475"/>
    </source>
</evidence>
<dbReference type="Gene3D" id="6.10.250.2080">
    <property type="match status" value="1"/>
</dbReference>
<feature type="compositionally biased region" description="Basic and acidic residues" evidence="8">
    <location>
        <begin position="1"/>
        <end position="14"/>
    </location>
</feature>
<dbReference type="RefSeq" id="WP_011398860.1">
    <property type="nucleotide sequence ID" value="NC_007645.1"/>
</dbReference>
<keyword evidence="5 9" id="KW-1133">Transmembrane helix</keyword>
<evidence type="ECO:0000256" key="4">
    <source>
        <dbReference type="ARBA" id="ARBA00022692"/>
    </source>
</evidence>
<dbReference type="OrthoDB" id="9807950at2"/>
<dbReference type="HOGENOM" id="CLU_041013_1_3_6"/>
<keyword evidence="7 9" id="KW-0472">Membrane</keyword>
<evidence type="ECO:0000256" key="6">
    <source>
        <dbReference type="ARBA" id="ARBA00023026"/>
    </source>
</evidence>
<feature type="transmembrane region" description="Helical" evidence="9">
    <location>
        <begin position="187"/>
        <end position="205"/>
    </location>
</feature>
<dbReference type="Proteomes" id="UP000000238">
    <property type="component" value="Chromosome"/>
</dbReference>
<dbReference type="EMBL" id="CP000155">
    <property type="protein sequence ID" value="ABC31795.1"/>
    <property type="molecule type" value="Genomic_DNA"/>
</dbReference>
<evidence type="ECO:0000256" key="5">
    <source>
        <dbReference type="ARBA" id="ARBA00022989"/>
    </source>
</evidence>
<proteinExistence type="inferred from homology"/>
<keyword evidence="11" id="KW-1185">Reference proteome</keyword>
<gene>
    <name evidence="10" type="primary">yscU</name>
    <name evidence="10" type="ordered locus">HCH_05114</name>
</gene>
<dbReference type="Pfam" id="PF01312">
    <property type="entry name" value="Bac_export_2"/>
    <property type="match status" value="1"/>
</dbReference>
<accession>Q2SC29</accession>
<keyword evidence="3" id="KW-1003">Cell membrane</keyword>
<dbReference type="GO" id="GO:0005886">
    <property type="term" value="C:plasma membrane"/>
    <property type="evidence" value="ECO:0007669"/>
    <property type="project" value="UniProtKB-SubCell"/>
</dbReference>
<evidence type="ECO:0000313" key="11">
    <source>
        <dbReference type="Proteomes" id="UP000000238"/>
    </source>
</evidence>
<protein>
    <submittedName>
        <fullName evidence="10">Type III secretory pathway, component EscU</fullName>
    </submittedName>
</protein>
<dbReference type="AlphaFoldDB" id="Q2SC29"/>
<dbReference type="InterPro" id="IPR029025">
    <property type="entry name" value="T3SS_substrate_exporter_C"/>
</dbReference>